<gene>
    <name evidence="1" type="ORF">CAMRE0001_1735</name>
</gene>
<dbReference type="STRING" id="553218.CAMRE0001_1735"/>
<evidence type="ECO:0000313" key="2">
    <source>
        <dbReference type="Proteomes" id="UP000003082"/>
    </source>
</evidence>
<name>B9CYC0_CAMRE</name>
<reference evidence="1 2" key="1">
    <citation type="submission" date="2008-08" db="EMBL/GenBank/DDBJ databases">
        <authorList>
            <person name="Madupu R."/>
            <person name="Durkin A.S."/>
            <person name="Torralba M."/>
            <person name="Methe B."/>
            <person name="Sutton G.G."/>
            <person name="Strausberg R.L."/>
            <person name="Nelson K.E."/>
        </authorList>
    </citation>
    <scope>NUCLEOTIDE SEQUENCE [LARGE SCALE GENOMIC DNA]</scope>
    <source>
        <strain evidence="1 2">RM3267</strain>
    </source>
</reference>
<protein>
    <submittedName>
        <fullName evidence="1">Uncharacterized protein</fullName>
    </submittedName>
</protein>
<keyword evidence="2" id="KW-1185">Reference proteome</keyword>
<comment type="caution">
    <text evidence="1">The sequence shown here is derived from an EMBL/GenBank/DDBJ whole genome shotgun (WGS) entry which is preliminary data.</text>
</comment>
<organism evidence="1 2">
    <name type="scientific">Campylobacter rectus RM3267</name>
    <dbReference type="NCBI Taxonomy" id="553218"/>
    <lineage>
        <taxon>Bacteria</taxon>
        <taxon>Pseudomonadati</taxon>
        <taxon>Campylobacterota</taxon>
        <taxon>Epsilonproteobacteria</taxon>
        <taxon>Campylobacterales</taxon>
        <taxon>Campylobacteraceae</taxon>
        <taxon>Campylobacter</taxon>
    </lineage>
</organism>
<dbReference type="EMBL" id="ACFU01000002">
    <property type="protein sequence ID" value="EEF15173.1"/>
    <property type="molecule type" value="Genomic_DNA"/>
</dbReference>
<evidence type="ECO:0000313" key="1">
    <source>
        <dbReference type="EMBL" id="EEF15173.1"/>
    </source>
</evidence>
<dbReference type="AlphaFoldDB" id="B9CYC0"/>
<dbReference type="Proteomes" id="UP000003082">
    <property type="component" value="Unassembled WGS sequence"/>
</dbReference>
<sequence length="52" mass="6491">MQDAVCPLNLQFFAVNHRFRRYFKKLYFLNLQILLRRLKLRGPAFYIRIFQI</sequence>
<proteinExistence type="predicted"/>
<accession>B9CYC0</accession>